<sequence length="201" mass="21789">MVKSIHVIHSSPGRTRLRLPWLRHAGKVAASLADDLLLVEGISEVEVRPFTGSVLCRHDPEEVDVERLLEEVRRITGADTVARPGEELPDGEPLLRSLEQGSGLARAATSFIKELNADLLRATEGHVDLGSLTALGFATAGVMNVAIKGKIESPPWFSLGWWAFRTFATMEELAIRNTPTQVRHDNGDAHPPGTSPPSAAH</sequence>
<dbReference type="Pfam" id="PF19991">
    <property type="entry name" value="HMA_2"/>
    <property type="match status" value="1"/>
</dbReference>
<dbReference type="InParanoid" id="H8MF64"/>
<evidence type="ECO:0008006" key="4">
    <source>
        <dbReference type="Google" id="ProtNLM"/>
    </source>
</evidence>
<dbReference type="KEGG" id="ccx:COCOR_03168"/>
<dbReference type="AlphaFoldDB" id="H8MF64"/>
<protein>
    <recommendedName>
        <fullName evidence="4">Heavy metal translocating P-type ATPase</fullName>
    </recommendedName>
</protein>
<evidence type="ECO:0000313" key="2">
    <source>
        <dbReference type="EMBL" id="AFE05052.1"/>
    </source>
</evidence>
<reference evidence="3" key="2">
    <citation type="submission" date="2012-03" db="EMBL/GenBank/DDBJ databases">
        <title>Genome sequence of the fruiting myxobacterium Corallococcus coralloides DSM 2259.</title>
        <authorList>
            <person name="Huntley S."/>
            <person name="Zhang Y."/>
            <person name="Treuner-Lange A."/>
            <person name="Sensen C.W."/>
            <person name="Sogaard-Andersen L."/>
        </authorList>
    </citation>
    <scope>NUCLEOTIDE SEQUENCE [LARGE SCALE GENOMIC DNA]</scope>
    <source>
        <strain evidence="3">ATCC 25202 / DSM 2259 / NBRC 100086 / M2</strain>
    </source>
</reference>
<keyword evidence="3" id="KW-1185">Reference proteome</keyword>
<dbReference type="STRING" id="1144275.COCOR_03168"/>
<accession>H8MF64</accession>
<organism evidence="2 3">
    <name type="scientific">Corallococcus coralloides (strain ATCC 25202 / DSM 2259 / NBRC 100086 / M2)</name>
    <name type="common">Myxococcus coralloides</name>
    <dbReference type="NCBI Taxonomy" id="1144275"/>
    <lineage>
        <taxon>Bacteria</taxon>
        <taxon>Pseudomonadati</taxon>
        <taxon>Myxococcota</taxon>
        <taxon>Myxococcia</taxon>
        <taxon>Myxococcales</taxon>
        <taxon>Cystobacterineae</taxon>
        <taxon>Myxococcaceae</taxon>
        <taxon>Corallococcus</taxon>
    </lineage>
</organism>
<reference evidence="2 3" key="1">
    <citation type="journal article" date="2012" name="J. Bacteriol.">
        <title>Complete Genome Sequence of the Fruiting Myxobacterium Corallococcus coralloides DSM 2259.</title>
        <authorList>
            <person name="Huntley S."/>
            <person name="Zhang Y."/>
            <person name="Treuner-Lange A."/>
            <person name="Kneip S."/>
            <person name="Sensen C.W."/>
            <person name="Sogaard-Andersen L."/>
        </authorList>
    </citation>
    <scope>NUCLEOTIDE SEQUENCE [LARGE SCALE GENOMIC DNA]</scope>
    <source>
        <strain evidence="3">ATCC 25202 / DSM 2259 / NBRC 100086 / M2</strain>
    </source>
</reference>
<evidence type="ECO:0000313" key="3">
    <source>
        <dbReference type="Proteomes" id="UP000007587"/>
    </source>
</evidence>
<dbReference type="eggNOG" id="ENOG5032R9K">
    <property type="taxonomic scope" value="Bacteria"/>
</dbReference>
<name>H8MF64_CORCM</name>
<evidence type="ECO:0000256" key="1">
    <source>
        <dbReference type="SAM" id="MobiDB-lite"/>
    </source>
</evidence>
<proteinExistence type="predicted"/>
<dbReference type="OrthoDB" id="5519268at2"/>
<dbReference type="RefSeq" id="WP_014395984.1">
    <property type="nucleotide sequence ID" value="NC_017030.1"/>
</dbReference>
<dbReference type="HOGENOM" id="CLU_1353465_0_0_7"/>
<feature type="region of interest" description="Disordered" evidence="1">
    <location>
        <begin position="178"/>
        <end position="201"/>
    </location>
</feature>
<gene>
    <name evidence="2" type="ordered locus">COCOR_03168</name>
</gene>
<dbReference type="EMBL" id="CP003389">
    <property type="protein sequence ID" value="AFE05052.1"/>
    <property type="molecule type" value="Genomic_DNA"/>
</dbReference>
<dbReference type="Proteomes" id="UP000007587">
    <property type="component" value="Chromosome"/>
</dbReference>